<dbReference type="InterPro" id="IPR029057">
    <property type="entry name" value="PRTase-like"/>
</dbReference>
<dbReference type="Gene3D" id="3.40.50.2020">
    <property type="match status" value="1"/>
</dbReference>
<proteinExistence type="inferred from homology"/>
<comment type="similarity">
    <text evidence="1">Belongs to the ComF/GntX family.</text>
</comment>
<evidence type="ECO:0000313" key="4">
    <source>
        <dbReference type="EMBL" id="PZQ46070.1"/>
    </source>
</evidence>
<organism evidence="4 5">
    <name type="scientific">Micavibrio aeruginosavorus</name>
    <dbReference type="NCBI Taxonomy" id="349221"/>
    <lineage>
        <taxon>Bacteria</taxon>
        <taxon>Pseudomonadati</taxon>
        <taxon>Bdellovibrionota</taxon>
        <taxon>Bdellovibrionia</taxon>
        <taxon>Bdellovibrionales</taxon>
        <taxon>Pseudobdellovibrionaceae</taxon>
        <taxon>Micavibrio</taxon>
    </lineage>
</organism>
<dbReference type="InterPro" id="IPR044005">
    <property type="entry name" value="DZR_2"/>
</dbReference>
<comment type="caution">
    <text evidence="4">The sequence shown here is derived from an EMBL/GenBank/DDBJ whole genome shotgun (WGS) entry which is preliminary data.</text>
</comment>
<dbReference type="InterPro" id="IPR000836">
    <property type="entry name" value="PRTase_dom"/>
</dbReference>
<dbReference type="SUPFAM" id="SSF53271">
    <property type="entry name" value="PRTase-like"/>
    <property type="match status" value="1"/>
</dbReference>
<dbReference type="AlphaFoldDB" id="A0A2W5Q3Z6"/>
<feature type="domain" description="Phosphoribosyltransferase" evidence="2">
    <location>
        <begin position="187"/>
        <end position="237"/>
    </location>
</feature>
<evidence type="ECO:0000313" key="5">
    <source>
        <dbReference type="Proteomes" id="UP000249417"/>
    </source>
</evidence>
<dbReference type="InterPro" id="IPR051910">
    <property type="entry name" value="ComF/GntX_DNA_util-trans"/>
</dbReference>
<sequence length="246" mass="26888">MLSISGLIDAVLPPRCPFTGRIVDLQGTVSAEAWKDLSFIDAPYCHNCGFPFEFVMTGSDAEASCAGCLQEKPPFSRARAALAYNDASRSFILGFKHGDQLQYVVAMIPWLRRAGADLFGRADVIVPVPLHRWRLLRRRYNQAALIGKFLAKDRGMAFSPDALIRRKATPSQGHLNARQRQENVRSAFALHPKRGGEIAGKTVLLVDDVYTTGSTASECAKALLKGGAKEVFVLTVARVVKAQRSG</sequence>
<reference evidence="4 5" key="1">
    <citation type="submission" date="2017-08" db="EMBL/GenBank/DDBJ databases">
        <title>Infants hospitalized years apart are colonized by the same room-sourced microbial strains.</title>
        <authorList>
            <person name="Brooks B."/>
            <person name="Olm M.R."/>
            <person name="Firek B.A."/>
            <person name="Baker R."/>
            <person name="Thomas B.C."/>
            <person name="Morowitz M.J."/>
            <person name="Banfield J.F."/>
        </authorList>
    </citation>
    <scope>NUCLEOTIDE SEQUENCE [LARGE SCALE GENOMIC DNA]</scope>
    <source>
        <strain evidence="4">S2_005_002_R2_29</strain>
    </source>
</reference>
<name>A0A2W5Q3Z6_9BACT</name>
<gene>
    <name evidence="4" type="ORF">DI551_05900</name>
</gene>
<dbReference type="Proteomes" id="UP000249417">
    <property type="component" value="Unassembled WGS sequence"/>
</dbReference>
<evidence type="ECO:0000256" key="1">
    <source>
        <dbReference type="ARBA" id="ARBA00008007"/>
    </source>
</evidence>
<evidence type="ECO:0008006" key="6">
    <source>
        <dbReference type="Google" id="ProtNLM"/>
    </source>
</evidence>
<dbReference type="PANTHER" id="PTHR47505:SF1">
    <property type="entry name" value="DNA UTILIZATION PROTEIN YHGH"/>
    <property type="match status" value="1"/>
</dbReference>
<protein>
    <recommendedName>
        <fullName evidence="6">Amidophosphoribosyltransferase</fullName>
    </recommendedName>
</protein>
<feature type="domain" description="Double zinc ribbon" evidence="3">
    <location>
        <begin position="7"/>
        <end position="69"/>
    </location>
</feature>
<dbReference type="PANTHER" id="PTHR47505">
    <property type="entry name" value="DNA UTILIZATION PROTEIN YHGH"/>
    <property type="match status" value="1"/>
</dbReference>
<evidence type="ECO:0000259" key="3">
    <source>
        <dbReference type="Pfam" id="PF18912"/>
    </source>
</evidence>
<dbReference type="Pfam" id="PF00156">
    <property type="entry name" value="Pribosyltran"/>
    <property type="match status" value="1"/>
</dbReference>
<evidence type="ECO:0000259" key="2">
    <source>
        <dbReference type="Pfam" id="PF00156"/>
    </source>
</evidence>
<dbReference type="CDD" id="cd06223">
    <property type="entry name" value="PRTases_typeI"/>
    <property type="match status" value="1"/>
</dbReference>
<dbReference type="Pfam" id="PF18912">
    <property type="entry name" value="DZR_2"/>
    <property type="match status" value="1"/>
</dbReference>
<dbReference type="EMBL" id="QFQB01000033">
    <property type="protein sequence ID" value="PZQ46070.1"/>
    <property type="molecule type" value="Genomic_DNA"/>
</dbReference>
<accession>A0A2W5Q3Z6</accession>